<feature type="binding site" evidence="5">
    <location>
        <position position="333"/>
    </location>
    <ligand>
        <name>spermidine</name>
        <dbReference type="ChEBI" id="CHEBI:57834"/>
    </ligand>
</feature>
<dbReference type="PRINTS" id="PR00909">
    <property type="entry name" value="SPERMDNBNDNG"/>
</dbReference>
<dbReference type="CDD" id="cd13590">
    <property type="entry name" value="PBP2_PotD_PotF_like"/>
    <property type="match status" value="1"/>
</dbReference>
<evidence type="ECO:0000256" key="1">
    <source>
        <dbReference type="ARBA" id="ARBA00004418"/>
    </source>
</evidence>
<feature type="chain" id="PRO_5037716411" evidence="6">
    <location>
        <begin position="22"/>
        <end position="355"/>
    </location>
</feature>
<dbReference type="SUPFAM" id="SSF53850">
    <property type="entry name" value="Periplasmic binding protein-like II"/>
    <property type="match status" value="1"/>
</dbReference>
<evidence type="ECO:0000256" key="6">
    <source>
        <dbReference type="SAM" id="SignalP"/>
    </source>
</evidence>
<dbReference type="AlphaFoldDB" id="A0A923NM45"/>
<proteinExistence type="predicted"/>
<keyword evidence="8" id="KW-1185">Reference proteome</keyword>
<dbReference type="GO" id="GO:0019808">
    <property type="term" value="F:polyamine binding"/>
    <property type="evidence" value="ECO:0007669"/>
    <property type="project" value="InterPro"/>
</dbReference>
<gene>
    <name evidence="7" type="ORF">H9L42_01885</name>
</gene>
<feature type="signal peptide" evidence="6">
    <location>
        <begin position="1"/>
        <end position="21"/>
    </location>
</feature>
<evidence type="ECO:0000256" key="3">
    <source>
        <dbReference type="ARBA" id="ARBA00022729"/>
    </source>
</evidence>
<reference evidence="7" key="1">
    <citation type="submission" date="2020-08" db="EMBL/GenBank/DDBJ databases">
        <title>Genome public.</title>
        <authorList>
            <person name="Liu C."/>
            <person name="Sun Q."/>
        </authorList>
    </citation>
    <scope>NUCLEOTIDE SEQUENCE</scope>
    <source>
        <strain evidence="7">BX12</strain>
    </source>
</reference>
<comment type="subcellular location">
    <subcellularLocation>
        <location evidence="1">Periplasm</location>
    </subcellularLocation>
</comment>
<keyword evidence="4" id="KW-0574">Periplasm</keyword>
<dbReference type="PROSITE" id="PS51257">
    <property type="entry name" value="PROKAR_LIPOPROTEIN"/>
    <property type="match status" value="1"/>
</dbReference>
<dbReference type="InterPro" id="IPR001188">
    <property type="entry name" value="Sperm_putr-bd"/>
</dbReference>
<dbReference type="InterPro" id="IPR006059">
    <property type="entry name" value="SBP"/>
</dbReference>
<comment type="caution">
    <text evidence="7">The sequence shown here is derived from an EMBL/GenBank/DDBJ whole genome shotgun (WGS) entry which is preliminary data.</text>
</comment>
<keyword evidence="2" id="KW-0813">Transport</keyword>
<evidence type="ECO:0000256" key="5">
    <source>
        <dbReference type="PIRSR" id="PIRSR019574-1"/>
    </source>
</evidence>
<sequence>MKRLKKFLAFAVIGVMVFSLAACGGGGEEENTGEVNVYMWSDYMSQDVVDKFTEETGIKVNFSYMSTSEEAAAKITSGGGEQYDLVMPCDADMTSLIEGGYLEEINLDNIPNFENLGDAYKYREFDPENKYAIPYFMNYVYVIYNKDTCPVEITSYEDLLDPQLKGQIASVTGPRNLFPIALVSLGYDPNSTNDKEIEEAYEWLQDYVPNVAGFDSDSAEKLLINGAASVGFVFDGQATRAFDAMDNLEVADLSDPIQLGVDEFVIPKGAKNKENAEKFLNFLLDAENMAENLQDDNFYSCPNEAAVELMPDSYKKHPAINIPQKMKENYFLQLDVGDAMKTYDKYWTMLMSEEQ</sequence>
<dbReference type="PIRSF" id="PIRSF019574">
    <property type="entry name" value="Periplasmic_polyamine_BP"/>
    <property type="match status" value="1"/>
</dbReference>
<organism evidence="7 8">
    <name type="scientific">Zhenpiania hominis</name>
    <dbReference type="NCBI Taxonomy" id="2763644"/>
    <lineage>
        <taxon>Bacteria</taxon>
        <taxon>Bacillati</taxon>
        <taxon>Bacillota</taxon>
        <taxon>Clostridia</taxon>
        <taxon>Peptostreptococcales</taxon>
        <taxon>Anaerovoracaceae</taxon>
        <taxon>Zhenpiania</taxon>
    </lineage>
</organism>
<dbReference type="PANTHER" id="PTHR30222:SF17">
    <property type="entry name" value="SPERMIDINE_PUTRESCINE-BINDING PERIPLASMIC PROTEIN"/>
    <property type="match status" value="1"/>
</dbReference>
<evidence type="ECO:0000313" key="7">
    <source>
        <dbReference type="EMBL" id="MBC6678578.1"/>
    </source>
</evidence>
<evidence type="ECO:0000256" key="2">
    <source>
        <dbReference type="ARBA" id="ARBA00022448"/>
    </source>
</evidence>
<name>A0A923NM45_9FIRM</name>
<evidence type="ECO:0000313" key="8">
    <source>
        <dbReference type="Proteomes" id="UP000602647"/>
    </source>
</evidence>
<dbReference type="GO" id="GO:0015846">
    <property type="term" value="P:polyamine transport"/>
    <property type="evidence" value="ECO:0007669"/>
    <property type="project" value="InterPro"/>
</dbReference>
<evidence type="ECO:0000256" key="4">
    <source>
        <dbReference type="ARBA" id="ARBA00022764"/>
    </source>
</evidence>
<accession>A0A923NM45</accession>
<dbReference type="PANTHER" id="PTHR30222">
    <property type="entry name" value="SPERMIDINE/PUTRESCINE-BINDING PERIPLASMIC PROTEIN"/>
    <property type="match status" value="1"/>
</dbReference>
<dbReference type="GO" id="GO:0042597">
    <property type="term" value="C:periplasmic space"/>
    <property type="evidence" value="ECO:0007669"/>
    <property type="project" value="UniProtKB-SubCell"/>
</dbReference>
<protein>
    <submittedName>
        <fullName evidence="7">Spermidine/putrescine ABC transporter substrate-binding protein</fullName>
    </submittedName>
</protein>
<dbReference type="Pfam" id="PF13416">
    <property type="entry name" value="SBP_bac_8"/>
    <property type="match status" value="1"/>
</dbReference>
<dbReference type="Proteomes" id="UP000602647">
    <property type="component" value="Unassembled WGS sequence"/>
</dbReference>
<dbReference type="RefSeq" id="WP_187301745.1">
    <property type="nucleotide sequence ID" value="NZ_CBCTON010000002.1"/>
</dbReference>
<keyword evidence="3 6" id="KW-0732">Signal</keyword>
<dbReference type="Gene3D" id="3.40.190.10">
    <property type="entry name" value="Periplasmic binding protein-like II"/>
    <property type="match status" value="2"/>
</dbReference>
<dbReference type="EMBL" id="JACRYT010000001">
    <property type="protein sequence ID" value="MBC6678578.1"/>
    <property type="molecule type" value="Genomic_DNA"/>
</dbReference>